<feature type="compositionally biased region" description="Basic and acidic residues" evidence="5">
    <location>
        <begin position="617"/>
        <end position="706"/>
    </location>
</feature>
<feature type="coiled-coil region" evidence="4">
    <location>
        <begin position="300"/>
        <end position="327"/>
    </location>
</feature>
<protein>
    <recommendedName>
        <fullName evidence="6">eIF3a PCI domain-containing protein</fullName>
    </recommendedName>
</protein>
<name>A0A8W8ILM2_MAGGI</name>
<evidence type="ECO:0000256" key="1">
    <source>
        <dbReference type="ARBA" id="ARBA00022490"/>
    </source>
</evidence>
<evidence type="ECO:0000256" key="3">
    <source>
        <dbReference type="ARBA" id="ARBA00022917"/>
    </source>
</evidence>
<dbReference type="GO" id="GO:0002188">
    <property type="term" value="P:translation reinitiation"/>
    <property type="evidence" value="ECO:0007669"/>
    <property type="project" value="TreeGrafter"/>
</dbReference>
<dbReference type="GO" id="GO:0071541">
    <property type="term" value="C:eukaryotic translation initiation factor 3 complex, eIF3m"/>
    <property type="evidence" value="ECO:0007669"/>
    <property type="project" value="TreeGrafter"/>
</dbReference>
<keyword evidence="1" id="KW-0963">Cytoplasm</keyword>
<dbReference type="PANTHER" id="PTHR14005">
    <property type="entry name" value="EUKARYOTIC TRANSLATION INITIATION FACTOR 3, THETA SUBUNIT"/>
    <property type="match status" value="1"/>
</dbReference>
<keyword evidence="4" id="KW-0175">Coiled coil</keyword>
<feature type="region of interest" description="Disordered" evidence="5">
    <location>
        <begin position="424"/>
        <end position="844"/>
    </location>
</feature>
<dbReference type="GO" id="GO:0003743">
    <property type="term" value="F:translation initiation factor activity"/>
    <property type="evidence" value="ECO:0007669"/>
    <property type="project" value="UniProtKB-KW"/>
</dbReference>
<evidence type="ECO:0000256" key="2">
    <source>
        <dbReference type="ARBA" id="ARBA00022540"/>
    </source>
</evidence>
<dbReference type="PANTHER" id="PTHR14005:SF0">
    <property type="entry name" value="EUKARYOTIC TRANSLATION INITIATION FACTOR 3 SUBUNIT A"/>
    <property type="match status" value="1"/>
</dbReference>
<keyword evidence="8" id="KW-1185">Reference proteome</keyword>
<keyword evidence="2" id="KW-0396">Initiation factor</keyword>
<keyword evidence="3" id="KW-0648">Protein biosynthesis</keyword>
<feature type="compositionally biased region" description="Basic and acidic residues" evidence="5">
    <location>
        <begin position="559"/>
        <end position="608"/>
    </location>
</feature>
<reference evidence="7" key="1">
    <citation type="submission" date="2022-08" db="UniProtKB">
        <authorList>
            <consortium name="EnsemblMetazoa"/>
        </authorList>
    </citation>
    <scope>IDENTIFICATION</scope>
    <source>
        <strain evidence="7">05x7-T-G4-1.051#20</strain>
    </source>
</reference>
<sequence length="844" mass="100356">MASRVLCATLAVPIPASRNTIDQLLETDEATMEKKRRLAALLMLNNAPTRQSLIKDFVKFNIIQYVHPEIQNLFKYLEEEFHPLGLYDRVKASIEFISNNEELGQYIPALEEIIITRVLKQVSQTLELQVRIDHRSKSLSFGTDLMVAQKEDVPEGPYIQSMPSEGIRNQLISMSRALHQAIERIEPKDRKVQRHEMQVKIANSYRMTAKKEHQRILQRRQITEDRKEQLEHLNDQREREEQEQIEEHLKAYELEMDRLEREAKERERLWKMIEQLKMTDIGAKVLQNLDEEDFATLDVEDIMAKQVEQLEKEKEELIDRIKNQEREFDYFARAKCLEEIPLLTKQYEQEKKVAREFFELQEAKRIEQLNRDRQMALASRDRLNRMKTDKDEFLNLFRGQRKEMFEKKLAEFEARVSEERKKRLYERKEKRREDRRRKWIQERAKEEKRKKGEQLKREREERKARKKVEAEKRKNKSRLAKLEKQAEKQRQRKREAEEKKAKRRQELEKSSCRYDGKEDRPKPFAGRSGERPSWRDREREKEEEGGRDGQAWRPAGAREGGDWREREKQRSESWKKETSPTKRNEEEEKPKGEGWRGKRGAPREDKPPARGISPPRDTLRSRGEDRVPSRDGGDRGEFGERRRDGRNFERCRHDKDFGRGKEREQTSSTYGRDDGKEDRPKHIAGRPGERPSWRDREREKEEEGGRDGQALRPAGAREGGDWWEREKQRSESWKKMTRGSIHKKSYDENDGPKEEGWWGERGAHGEDKPPARGISPPMDTWRSNGEDRVPSRDNGDRGGFGERRRDDGDFGRGEVPVQIRMGNRRKNRIQRKTLKNQAKEVGIN</sequence>
<feature type="compositionally biased region" description="Basic and acidic residues" evidence="5">
    <location>
        <begin position="718"/>
        <end position="734"/>
    </location>
</feature>
<feature type="compositionally biased region" description="Basic and acidic residues" evidence="5">
    <location>
        <begin position="784"/>
        <end position="812"/>
    </location>
</feature>
<accession>A0A8W8ILM2</accession>
<dbReference type="AlphaFoldDB" id="A0A8W8ILM2"/>
<dbReference type="GO" id="GO:0001732">
    <property type="term" value="P:formation of cytoplasmic translation initiation complex"/>
    <property type="evidence" value="ECO:0007669"/>
    <property type="project" value="TreeGrafter"/>
</dbReference>
<dbReference type="Proteomes" id="UP000005408">
    <property type="component" value="Unassembled WGS sequence"/>
</dbReference>
<dbReference type="InterPro" id="IPR027512">
    <property type="entry name" value="EIF3A"/>
</dbReference>
<feature type="compositionally biased region" description="Basic and acidic residues" evidence="5">
    <location>
        <begin position="480"/>
        <end position="547"/>
    </location>
</feature>
<feature type="domain" description="eIF3a PCI" evidence="6">
    <location>
        <begin position="1"/>
        <end position="84"/>
    </location>
</feature>
<evidence type="ECO:0000313" key="7">
    <source>
        <dbReference type="EnsemblMetazoa" id="G14877.1:cds"/>
    </source>
</evidence>
<feature type="compositionally biased region" description="Basic and acidic residues" evidence="5">
    <location>
        <begin position="439"/>
        <end position="472"/>
    </location>
</feature>
<evidence type="ECO:0000259" key="6">
    <source>
        <dbReference type="Pfam" id="PF22591"/>
    </source>
</evidence>
<evidence type="ECO:0000313" key="8">
    <source>
        <dbReference type="Proteomes" id="UP000005408"/>
    </source>
</evidence>
<dbReference type="EnsemblMetazoa" id="G14877.1">
    <property type="protein sequence ID" value="G14877.1:cds"/>
    <property type="gene ID" value="G14877"/>
</dbReference>
<feature type="compositionally biased region" description="Basic residues" evidence="5">
    <location>
        <begin position="822"/>
        <end position="834"/>
    </location>
</feature>
<evidence type="ECO:0000256" key="5">
    <source>
        <dbReference type="SAM" id="MobiDB-lite"/>
    </source>
</evidence>
<evidence type="ECO:0000256" key="4">
    <source>
        <dbReference type="SAM" id="Coils"/>
    </source>
</evidence>
<dbReference type="InterPro" id="IPR054711">
    <property type="entry name" value="eIF3a_PCI_TPR-like"/>
</dbReference>
<dbReference type="GO" id="GO:0003729">
    <property type="term" value="F:mRNA binding"/>
    <property type="evidence" value="ECO:0007669"/>
    <property type="project" value="TreeGrafter"/>
</dbReference>
<feature type="compositionally biased region" description="Basic and acidic residues" evidence="5">
    <location>
        <begin position="744"/>
        <end position="770"/>
    </location>
</feature>
<organism evidence="7 8">
    <name type="scientific">Magallana gigas</name>
    <name type="common">Pacific oyster</name>
    <name type="synonym">Crassostrea gigas</name>
    <dbReference type="NCBI Taxonomy" id="29159"/>
    <lineage>
        <taxon>Eukaryota</taxon>
        <taxon>Metazoa</taxon>
        <taxon>Spiralia</taxon>
        <taxon>Lophotrochozoa</taxon>
        <taxon>Mollusca</taxon>
        <taxon>Bivalvia</taxon>
        <taxon>Autobranchia</taxon>
        <taxon>Pteriomorphia</taxon>
        <taxon>Ostreida</taxon>
        <taxon>Ostreoidea</taxon>
        <taxon>Ostreidae</taxon>
        <taxon>Magallana</taxon>
    </lineage>
</organism>
<dbReference type="GO" id="GO:0071540">
    <property type="term" value="C:eukaryotic translation initiation factor 3 complex, eIF3e"/>
    <property type="evidence" value="ECO:0007669"/>
    <property type="project" value="TreeGrafter"/>
</dbReference>
<dbReference type="Pfam" id="PF22591">
    <property type="entry name" value="eIF3a_PCI_TPR-like"/>
    <property type="match status" value="1"/>
</dbReference>
<dbReference type="Gene3D" id="1.25.40.860">
    <property type="match status" value="1"/>
</dbReference>
<dbReference type="GO" id="GO:0043614">
    <property type="term" value="C:multi-eIF complex"/>
    <property type="evidence" value="ECO:0007669"/>
    <property type="project" value="TreeGrafter"/>
</dbReference>
<proteinExistence type="predicted"/>
<feature type="coiled-coil region" evidence="4">
    <location>
        <begin position="220"/>
        <end position="269"/>
    </location>
</feature>